<dbReference type="InterPro" id="IPR029071">
    <property type="entry name" value="Ubiquitin-like_domsf"/>
</dbReference>
<dbReference type="Pfam" id="PF00789">
    <property type="entry name" value="UBX"/>
    <property type="match status" value="1"/>
</dbReference>
<evidence type="ECO:0000313" key="3">
    <source>
        <dbReference type="EMBL" id="NXI37275.1"/>
    </source>
</evidence>
<comment type="caution">
    <text evidence="3">The sequence shown here is derived from an EMBL/GenBank/DDBJ whole genome shotgun (WGS) entry which is preliminary data.</text>
</comment>
<dbReference type="CDD" id="cd17076">
    <property type="entry name" value="UBX_UBXN10"/>
    <property type="match status" value="1"/>
</dbReference>
<dbReference type="SMART" id="SM00166">
    <property type="entry name" value="UBX"/>
    <property type="match status" value="1"/>
</dbReference>
<sequence length="282" mass="30455">MATVTLLNLAQSQLCSPLSSAATFSRTSTATMHLARPKSAKGRRRPSFSCSQSVEAWPCPVPPSPPAAAHEAVNSLRVLSTKPAFLASQVSPEEIPELLQQVPSRSSSSLNKYRVLPSIGWRGAVGAGAEQMEQLGASQGQEHTPGTKPLPGEPGPANVLSESVSHGESSHMQCPPEKPGGKMRPECPLMSALGLEELPQEESYLLLAVRSPSGQRFQHRFKPTDSLQTVLAMAEEKMAAGYKHCSLETMEVPRRSFSDLTRSLHECGILHKSVLCIRQKEQ</sequence>
<dbReference type="SUPFAM" id="SSF54236">
    <property type="entry name" value="Ubiquitin-like"/>
    <property type="match status" value="1"/>
</dbReference>
<name>A0A7K9SM70_9PICI</name>
<dbReference type="EMBL" id="VWZX01002400">
    <property type="protein sequence ID" value="NXI37275.1"/>
    <property type="molecule type" value="Genomic_DNA"/>
</dbReference>
<dbReference type="Proteomes" id="UP000566440">
    <property type="component" value="Unassembled WGS sequence"/>
</dbReference>
<feature type="region of interest" description="Disordered" evidence="1">
    <location>
        <begin position="135"/>
        <end position="182"/>
    </location>
</feature>
<reference evidence="3 4" key="1">
    <citation type="submission" date="2019-09" db="EMBL/GenBank/DDBJ databases">
        <title>Bird 10,000 Genomes (B10K) Project - Family phase.</title>
        <authorList>
            <person name="Zhang G."/>
        </authorList>
    </citation>
    <scope>NUCLEOTIDE SEQUENCE [LARGE SCALE GENOMIC DNA]</scope>
    <source>
        <strain evidence="3">B10K-DU-001-62</strain>
        <tissue evidence="3">Muscle</tissue>
    </source>
</reference>
<evidence type="ECO:0000313" key="4">
    <source>
        <dbReference type="Proteomes" id="UP000566440"/>
    </source>
</evidence>
<dbReference type="AlphaFoldDB" id="A0A7K9SM70"/>
<proteinExistence type="predicted"/>
<keyword evidence="4" id="KW-1185">Reference proteome</keyword>
<dbReference type="PROSITE" id="PS50033">
    <property type="entry name" value="UBX"/>
    <property type="match status" value="1"/>
</dbReference>
<accession>A0A7K9SM70</accession>
<dbReference type="InterPro" id="IPR001012">
    <property type="entry name" value="UBX_dom"/>
</dbReference>
<gene>
    <name evidence="3" type="primary">Ubxn10</name>
    <name evidence="3" type="ORF">GALDEA_R08216</name>
</gene>
<feature type="non-terminal residue" evidence="3">
    <location>
        <position position="282"/>
    </location>
</feature>
<evidence type="ECO:0000256" key="1">
    <source>
        <dbReference type="SAM" id="MobiDB-lite"/>
    </source>
</evidence>
<dbReference type="Gene3D" id="3.10.20.90">
    <property type="entry name" value="Phosphatidylinositol 3-kinase Catalytic Subunit, Chain A, domain 1"/>
    <property type="match status" value="1"/>
</dbReference>
<organism evidence="3 4">
    <name type="scientific">Galbula dea</name>
    <dbReference type="NCBI Taxonomy" id="1109041"/>
    <lineage>
        <taxon>Eukaryota</taxon>
        <taxon>Metazoa</taxon>
        <taxon>Chordata</taxon>
        <taxon>Craniata</taxon>
        <taxon>Vertebrata</taxon>
        <taxon>Euteleostomi</taxon>
        <taxon>Archelosauria</taxon>
        <taxon>Archosauria</taxon>
        <taxon>Dinosauria</taxon>
        <taxon>Saurischia</taxon>
        <taxon>Theropoda</taxon>
        <taxon>Coelurosauria</taxon>
        <taxon>Aves</taxon>
        <taxon>Neognathae</taxon>
        <taxon>Neoaves</taxon>
        <taxon>Telluraves</taxon>
        <taxon>Coraciimorphae</taxon>
        <taxon>Piciformes</taxon>
        <taxon>Galbulidae</taxon>
        <taxon>Galbula</taxon>
    </lineage>
</organism>
<feature type="domain" description="UBX" evidence="2">
    <location>
        <begin position="200"/>
        <end position="277"/>
    </location>
</feature>
<dbReference type="OrthoDB" id="436606at2759"/>
<evidence type="ECO:0000259" key="2">
    <source>
        <dbReference type="PROSITE" id="PS50033"/>
    </source>
</evidence>
<protein>
    <submittedName>
        <fullName evidence="3">UBX10 protein</fullName>
    </submittedName>
</protein>
<feature type="compositionally biased region" description="Polar residues" evidence="1">
    <location>
        <begin position="160"/>
        <end position="172"/>
    </location>
</feature>
<feature type="non-terminal residue" evidence="3">
    <location>
        <position position="1"/>
    </location>
</feature>